<dbReference type="PANTHER" id="PTHR21301:SF10">
    <property type="entry name" value="REVERSE TRANSCRIPTASE DOMAIN-CONTAINING PROTEIN"/>
    <property type="match status" value="1"/>
</dbReference>
<comment type="caution">
    <text evidence="2">The sequence shown here is derived from an EMBL/GenBank/DDBJ whole genome shotgun (WGS) entry which is preliminary data.</text>
</comment>
<dbReference type="PANTHER" id="PTHR21301">
    <property type="entry name" value="REVERSE TRANSCRIPTASE"/>
    <property type="match status" value="1"/>
</dbReference>
<name>A0AAE0XRB0_9GAST</name>
<dbReference type="SUPFAM" id="SSF56672">
    <property type="entry name" value="DNA/RNA polymerases"/>
    <property type="match status" value="1"/>
</dbReference>
<reference evidence="2" key="1">
    <citation type="journal article" date="2023" name="G3 (Bethesda)">
        <title>A reference genome for the long-term kleptoplast-retaining sea slug Elysia crispata morphotype clarki.</title>
        <authorList>
            <person name="Eastman K.E."/>
            <person name="Pendleton A.L."/>
            <person name="Shaikh M.A."/>
            <person name="Suttiyut T."/>
            <person name="Ogas R."/>
            <person name="Tomko P."/>
            <person name="Gavelis G."/>
            <person name="Widhalm J.R."/>
            <person name="Wisecaver J.H."/>
        </authorList>
    </citation>
    <scope>NUCLEOTIDE SEQUENCE</scope>
    <source>
        <strain evidence="2">ECLA1</strain>
    </source>
</reference>
<gene>
    <name evidence="2" type="ORF">RRG08_042623</name>
</gene>
<dbReference type="Pfam" id="PF00078">
    <property type="entry name" value="RVT_1"/>
    <property type="match status" value="1"/>
</dbReference>
<dbReference type="Proteomes" id="UP001283361">
    <property type="component" value="Unassembled WGS sequence"/>
</dbReference>
<evidence type="ECO:0000259" key="1">
    <source>
        <dbReference type="PROSITE" id="PS50878"/>
    </source>
</evidence>
<evidence type="ECO:0000313" key="2">
    <source>
        <dbReference type="EMBL" id="KAK3702634.1"/>
    </source>
</evidence>
<sequence length="737" mass="83891">MTPDLHHTPVRPQKKPNRRFIKDDKYRELQEQSITNAHTVINLSSQPLTPTQTQLLSKNLNFCPTPSTVNLIELSEDLYRFSRRLRLAEFFYDEDDEETDHTAHSQLSPPAFLRKPSSFTPDTGRDLALDTFIKGVSSEIMLERQRNIFSNLRNEEKEALQELRDNDKITVKPADKGGAVVVMDTTDYIGECTRQLDNTTYYRILTSDPTNSYNKKIQEAIDKGIEEKEISSEIGKALLVPHPTPGRFYILPKVHKEGNPGRPIIGGNGCPTEIISQFVDYHMKDLVSQLPSYVQDDMDFLRKIHDINKTGPLPPDTLLCTMDVSALYTNIPHEEGTDACRIALEEGRDPGTKPSPSFICTLIQLILTLNFFTFHDNTYLQTHGTAMGTCMAPTYANIFMGAIERRLLGSFPDKPLVWLRYIDDIFLIWTHGRAILEAFIQHANTFHPTIKFTSNISPIHVPFLDVMVTLLDNYIHTDLYSKPTDTFNYLHWSSCHPQHTRRSIPYSLAFRLVRICSSEAALTRRLNDLKHHLKKRGFPPKHTKAAINKALEAPRSKALQRYCSSEAALTRRLNDLKHHLKKRGFPPKHTKAAINKALEAPRSKALQRKDRSLTESQRIPLVLTYKPALPNIPSILKKYFPILQTSDRCKKAIPTLPMAPFRRPKNLRDSLVHSSASRRDVGSGPCKIPRCMTCTSITSSTTFTSTITRKSYNILHSLSCHSHNVIYLITCNLCNKQ</sequence>
<evidence type="ECO:0000313" key="3">
    <source>
        <dbReference type="Proteomes" id="UP001283361"/>
    </source>
</evidence>
<dbReference type="Pfam" id="PF26215">
    <property type="entry name" value="HTH_animal"/>
    <property type="match status" value="1"/>
</dbReference>
<feature type="domain" description="Reverse transcriptase" evidence="1">
    <location>
        <begin position="232"/>
        <end position="494"/>
    </location>
</feature>
<dbReference type="EMBL" id="JAWDGP010007852">
    <property type="protein sequence ID" value="KAK3702634.1"/>
    <property type="molecule type" value="Genomic_DNA"/>
</dbReference>
<dbReference type="PROSITE" id="PS50878">
    <property type="entry name" value="RT_POL"/>
    <property type="match status" value="1"/>
</dbReference>
<keyword evidence="3" id="KW-1185">Reference proteome</keyword>
<accession>A0AAE0XRB0</accession>
<dbReference type="InterPro" id="IPR000477">
    <property type="entry name" value="RT_dom"/>
</dbReference>
<organism evidence="2 3">
    <name type="scientific">Elysia crispata</name>
    <name type="common">lettuce slug</name>
    <dbReference type="NCBI Taxonomy" id="231223"/>
    <lineage>
        <taxon>Eukaryota</taxon>
        <taxon>Metazoa</taxon>
        <taxon>Spiralia</taxon>
        <taxon>Lophotrochozoa</taxon>
        <taxon>Mollusca</taxon>
        <taxon>Gastropoda</taxon>
        <taxon>Heterobranchia</taxon>
        <taxon>Euthyneura</taxon>
        <taxon>Panpulmonata</taxon>
        <taxon>Sacoglossa</taxon>
        <taxon>Placobranchoidea</taxon>
        <taxon>Plakobranchidae</taxon>
        <taxon>Elysia</taxon>
    </lineage>
</organism>
<proteinExistence type="predicted"/>
<protein>
    <recommendedName>
        <fullName evidence="1">Reverse transcriptase domain-containing protein</fullName>
    </recommendedName>
</protein>
<dbReference type="InterPro" id="IPR058912">
    <property type="entry name" value="HTH_animal"/>
</dbReference>
<dbReference type="InterPro" id="IPR043502">
    <property type="entry name" value="DNA/RNA_pol_sf"/>
</dbReference>
<dbReference type="AlphaFoldDB" id="A0AAE0XRB0"/>